<reference evidence="1 2" key="1">
    <citation type="journal article" date="2022" name="bioRxiv">
        <title>Genomics of Preaxostyla Flagellates Illuminates Evolutionary Transitions and the Path Towards Mitochondrial Loss.</title>
        <authorList>
            <person name="Novak L.V.F."/>
            <person name="Treitli S.C."/>
            <person name="Pyrih J."/>
            <person name="Halakuc P."/>
            <person name="Pipaliya S.V."/>
            <person name="Vacek V."/>
            <person name="Brzon O."/>
            <person name="Soukal P."/>
            <person name="Eme L."/>
            <person name="Dacks J.B."/>
            <person name="Karnkowska A."/>
            <person name="Elias M."/>
            <person name="Hampl V."/>
        </authorList>
    </citation>
    <scope>NUCLEOTIDE SEQUENCE [LARGE SCALE GENOMIC DNA]</scope>
    <source>
        <strain evidence="1">NAU3</strain>
        <tissue evidence="1">Gut</tissue>
    </source>
</reference>
<accession>A0ABQ9X010</accession>
<evidence type="ECO:0000313" key="2">
    <source>
        <dbReference type="Proteomes" id="UP001281761"/>
    </source>
</evidence>
<keyword evidence="2" id="KW-1185">Reference proteome</keyword>
<dbReference type="Proteomes" id="UP001281761">
    <property type="component" value="Unassembled WGS sequence"/>
</dbReference>
<sequence>MGVSKVHFRTICGNDLAHFNRLLSSLSLIPPHPSLSIPLFSIRLPSSFRAHPSPSILSIPLFLNRCPRHPAPSLHRSIIHPIFSIDCPRRSRSSLPIDPVHLSSSLPIDPVHPALFSID</sequence>
<organism evidence="1 2">
    <name type="scientific">Blattamonas nauphoetae</name>
    <dbReference type="NCBI Taxonomy" id="2049346"/>
    <lineage>
        <taxon>Eukaryota</taxon>
        <taxon>Metamonada</taxon>
        <taxon>Preaxostyla</taxon>
        <taxon>Oxymonadida</taxon>
        <taxon>Blattamonas</taxon>
    </lineage>
</organism>
<proteinExistence type="predicted"/>
<comment type="caution">
    <text evidence="1">The sequence shown here is derived from an EMBL/GenBank/DDBJ whole genome shotgun (WGS) entry which is preliminary data.</text>
</comment>
<protein>
    <submittedName>
        <fullName evidence="1">Uncharacterized protein</fullName>
    </submittedName>
</protein>
<gene>
    <name evidence="1" type="ORF">BLNAU_20372</name>
</gene>
<evidence type="ECO:0000313" key="1">
    <source>
        <dbReference type="EMBL" id="KAK2944679.1"/>
    </source>
</evidence>
<dbReference type="EMBL" id="JARBJD010000288">
    <property type="protein sequence ID" value="KAK2944679.1"/>
    <property type="molecule type" value="Genomic_DNA"/>
</dbReference>
<name>A0ABQ9X010_9EUKA</name>